<dbReference type="InterPro" id="IPR015408">
    <property type="entry name" value="Znf_Mcm10/DnaG"/>
</dbReference>
<dbReference type="eggNOG" id="KOG3056">
    <property type="taxonomic scope" value="Eukaryota"/>
</dbReference>
<dbReference type="VEuPathDB" id="FungiDB:UREG_07360"/>
<dbReference type="EMBL" id="CH476619">
    <property type="protein sequence ID" value="EEP82495.1"/>
    <property type="molecule type" value="Genomic_DNA"/>
</dbReference>
<feature type="region of interest" description="Disordered" evidence="8">
    <location>
        <begin position="143"/>
        <end position="332"/>
    </location>
</feature>
<evidence type="ECO:0000256" key="2">
    <source>
        <dbReference type="ARBA" id="ARBA00009679"/>
    </source>
</evidence>
<feature type="region of interest" description="Disordered" evidence="8">
    <location>
        <begin position="652"/>
        <end position="679"/>
    </location>
</feature>
<dbReference type="GO" id="GO:0043596">
    <property type="term" value="C:nuclear replication fork"/>
    <property type="evidence" value="ECO:0007669"/>
    <property type="project" value="TreeGrafter"/>
</dbReference>
<feature type="compositionally biased region" description="Basic and acidic residues" evidence="8">
    <location>
        <begin position="193"/>
        <end position="215"/>
    </location>
</feature>
<feature type="compositionally biased region" description="Low complexity" evidence="8">
    <location>
        <begin position="711"/>
        <end position="720"/>
    </location>
</feature>
<dbReference type="GO" id="GO:0003688">
    <property type="term" value="F:DNA replication origin binding"/>
    <property type="evidence" value="ECO:0007669"/>
    <property type="project" value="TreeGrafter"/>
</dbReference>
<gene>
    <name evidence="11" type="ORF">UREG_07360</name>
</gene>
<keyword evidence="7" id="KW-0539">Nucleus</keyword>
<dbReference type="OrthoDB" id="273123at2759"/>
<evidence type="ECO:0000256" key="3">
    <source>
        <dbReference type="ARBA" id="ARBA00022705"/>
    </source>
</evidence>
<evidence type="ECO:0000259" key="10">
    <source>
        <dbReference type="Pfam" id="PF22379"/>
    </source>
</evidence>
<keyword evidence="12" id="KW-1185">Reference proteome</keyword>
<dbReference type="Gene3D" id="2.40.50.140">
    <property type="entry name" value="Nucleic acid-binding proteins"/>
    <property type="match status" value="1"/>
</dbReference>
<dbReference type="InterPro" id="IPR055065">
    <property type="entry name" value="OB_MCM10"/>
</dbReference>
<keyword evidence="4" id="KW-0479">Metal-binding</keyword>
<comment type="subcellular location">
    <subcellularLocation>
        <location evidence="1">Nucleus</location>
    </subcellularLocation>
</comment>
<evidence type="ECO:0000256" key="8">
    <source>
        <dbReference type="SAM" id="MobiDB-lite"/>
    </source>
</evidence>
<feature type="region of interest" description="Disordered" evidence="8">
    <location>
        <begin position="388"/>
        <end position="408"/>
    </location>
</feature>
<dbReference type="GeneID" id="8444238"/>
<evidence type="ECO:0000256" key="4">
    <source>
        <dbReference type="ARBA" id="ARBA00022723"/>
    </source>
</evidence>
<feature type="compositionally biased region" description="Basic and acidic residues" evidence="8">
    <location>
        <begin position="97"/>
        <end position="110"/>
    </location>
</feature>
<feature type="region of interest" description="Disordered" evidence="8">
    <location>
        <begin position="67"/>
        <end position="114"/>
    </location>
</feature>
<feature type="compositionally biased region" description="Polar residues" evidence="8">
    <location>
        <begin position="245"/>
        <end position="263"/>
    </location>
</feature>
<feature type="compositionally biased region" description="Polar residues" evidence="8">
    <location>
        <begin position="657"/>
        <end position="671"/>
    </location>
</feature>
<dbReference type="GO" id="GO:0003697">
    <property type="term" value="F:single-stranded DNA binding"/>
    <property type="evidence" value="ECO:0007669"/>
    <property type="project" value="InterPro"/>
</dbReference>
<feature type="compositionally biased region" description="Polar residues" evidence="8">
    <location>
        <begin position="22"/>
        <end position="37"/>
    </location>
</feature>
<dbReference type="RefSeq" id="XP_002582587.1">
    <property type="nucleotide sequence ID" value="XM_002582541.1"/>
</dbReference>
<dbReference type="STRING" id="336963.C4JYV9"/>
<evidence type="ECO:0000256" key="1">
    <source>
        <dbReference type="ARBA" id="ARBA00004123"/>
    </source>
</evidence>
<evidence type="ECO:0000313" key="11">
    <source>
        <dbReference type="EMBL" id="EEP82495.1"/>
    </source>
</evidence>
<feature type="compositionally biased region" description="Basic and acidic residues" evidence="8">
    <location>
        <begin position="286"/>
        <end position="297"/>
    </location>
</feature>
<comment type="similarity">
    <text evidence="2">Belongs to the MCM10 family.</text>
</comment>
<feature type="compositionally biased region" description="Acidic residues" evidence="8">
    <location>
        <begin position="38"/>
        <end position="49"/>
    </location>
</feature>
<evidence type="ECO:0000256" key="6">
    <source>
        <dbReference type="ARBA" id="ARBA00022833"/>
    </source>
</evidence>
<accession>C4JYV9</accession>
<dbReference type="GO" id="GO:0008270">
    <property type="term" value="F:zinc ion binding"/>
    <property type="evidence" value="ECO:0007669"/>
    <property type="project" value="UniProtKB-KW"/>
</dbReference>
<keyword evidence="5" id="KW-0863">Zinc-finger</keyword>
<dbReference type="KEGG" id="ure:UREG_07360"/>
<evidence type="ECO:0000259" key="9">
    <source>
        <dbReference type="Pfam" id="PF09329"/>
    </source>
</evidence>
<evidence type="ECO:0000256" key="5">
    <source>
        <dbReference type="ARBA" id="ARBA00022771"/>
    </source>
</evidence>
<dbReference type="InterPro" id="IPR040184">
    <property type="entry name" value="Mcm10"/>
</dbReference>
<keyword evidence="6" id="KW-0862">Zinc</keyword>
<feature type="region of interest" description="Disordered" evidence="8">
    <location>
        <begin position="694"/>
        <end position="757"/>
    </location>
</feature>
<dbReference type="InParanoid" id="C4JYV9"/>
<dbReference type="Pfam" id="PF09329">
    <property type="entry name" value="zf-primase"/>
    <property type="match status" value="1"/>
</dbReference>
<dbReference type="PANTHER" id="PTHR13454:SF11">
    <property type="entry name" value="PROTEIN MCM10 HOMOLOG"/>
    <property type="match status" value="1"/>
</dbReference>
<dbReference type="OMA" id="IGFCKAV"/>
<dbReference type="PANTHER" id="PTHR13454">
    <property type="entry name" value="PROTEIN MCM10 HOMOLOG"/>
    <property type="match status" value="1"/>
</dbReference>
<protein>
    <submittedName>
        <fullName evidence="11">Uncharacterized protein</fullName>
    </submittedName>
</protein>
<dbReference type="GO" id="GO:0006270">
    <property type="term" value="P:DNA replication initiation"/>
    <property type="evidence" value="ECO:0007669"/>
    <property type="project" value="InterPro"/>
</dbReference>
<feature type="compositionally biased region" description="Basic and acidic residues" evidence="8">
    <location>
        <begin position="225"/>
        <end position="236"/>
    </location>
</feature>
<organism evidence="11 12">
    <name type="scientific">Uncinocarpus reesii (strain UAMH 1704)</name>
    <dbReference type="NCBI Taxonomy" id="336963"/>
    <lineage>
        <taxon>Eukaryota</taxon>
        <taxon>Fungi</taxon>
        <taxon>Dikarya</taxon>
        <taxon>Ascomycota</taxon>
        <taxon>Pezizomycotina</taxon>
        <taxon>Eurotiomycetes</taxon>
        <taxon>Eurotiomycetidae</taxon>
        <taxon>Onygenales</taxon>
        <taxon>Onygenaceae</taxon>
        <taxon>Uncinocarpus</taxon>
    </lineage>
</organism>
<name>C4JYV9_UNCRE</name>
<dbReference type="Pfam" id="PF22379">
    <property type="entry name" value="OB_MCM10"/>
    <property type="match status" value="1"/>
</dbReference>
<feature type="domain" description="Zinc finger Mcm10/DnaG-type" evidence="9">
    <location>
        <begin position="485"/>
        <end position="530"/>
    </location>
</feature>
<dbReference type="AlphaFoldDB" id="C4JYV9"/>
<feature type="compositionally biased region" description="Gly residues" evidence="8">
    <location>
        <begin position="537"/>
        <end position="560"/>
    </location>
</feature>
<feature type="domain" description="MCM10 OB-fold" evidence="10">
    <location>
        <begin position="413"/>
        <end position="478"/>
    </location>
</feature>
<dbReference type="Proteomes" id="UP000002058">
    <property type="component" value="Unassembled WGS sequence"/>
</dbReference>
<feature type="compositionally biased region" description="Basic and acidic residues" evidence="8">
    <location>
        <begin position="308"/>
        <end position="326"/>
    </location>
</feature>
<dbReference type="HOGENOM" id="CLU_011047_0_0_1"/>
<feature type="region of interest" description="Disordered" evidence="8">
    <location>
        <begin position="532"/>
        <end position="574"/>
    </location>
</feature>
<sequence>MSSPGGRRKYQEMQRRKHLSRANLTSPSKSRASQLLDENTDYAVDDEDDEETLRLKLAAIEARLKLKKLKQQNGSTSKVADASTEGNGFRGGPGKRYLGDRNERIDDARSANDVQVPLSPLRKIVTPKDPISPRRVILGIDKGLKGSEVSLRRPPGSRDAARPGSSFSTTRPTSRLGAGPSTVSQSFPSYDSPKIKSFSERLRESKAADKAKWEKAQNVARNRRTGFEVDKRELENFKAAAEATKQPSTSLATERSQPQQFSRTDIVHAYNRPRSPIRRSKTISTVHDRPSSRDTVTHGRSNSFTETGRPEDDHGMHDKKTPDPSKFEPYSGLHLSNRILPHSYVTRKTESMKRLRIPDLLRTVKGPEFELPDTDGDYVVFGVVGSKSTPREHKDKKQGAEKEKDPYDDGLNNTAKYMVFTLTDLKWSIDLFLFATAFPKYYKMSPGTLIAILNPAIMPPPPHKTNTNAFSLTVSSSDDTILEIGTAQDINFCKAVKKDGKVCDSWIDGRKTDFCDFHVEIQLKKTTAQRMEVNNGPGFGRGPRSGRFGNRGGHGRGGQENGLRNEGAAYDRGSGSTYYVTPPVPGIHRSAAGMIDADNPFSGNGDFFHRRGESQGDRLRKRLADQEKERNIARRLGEFKSVGSEYLRIQHGEAAQDPSQPSTSGAPASQQRRPDEPPSARVVLGLDKLSKNASNVRLGRIKKRDFDTSTGSGNNNGRSSPVKKTRFITAKGIREAGRESLGTNPGACSDDDLDIVG</sequence>
<dbReference type="FunFam" id="2.40.50.140:FF:000174">
    <property type="entry name" value="DNA replication licensing factor mcm10"/>
    <property type="match status" value="1"/>
</dbReference>
<dbReference type="InterPro" id="IPR012340">
    <property type="entry name" value="NA-bd_OB-fold"/>
</dbReference>
<reference evidence="12" key="1">
    <citation type="journal article" date="2009" name="Genome Res.">
        <title>Comparative genomic analyses of the human fungal pathogens Coccidioides and their relatives.</title>
        <authorList>
            <person name="Sharpton T.J."/>
            <person name="Stajich J.E."/>
            <person name="Rounsley S.D."/>
            <person name="Gardner M.J."/>
            <person name="Wortman J.R."/>
            <person name="Jordar V.S."/>
            <person name="Maiti R."/>
            <person name="Kodira C.D."/>
            <person name="Neafsey D.E."/>
            <person name="Zeng Q."/>
            <person name="Hung C.-Y."/>
            <person name="McMahan C."/>
            <person name="Muszewska A."/>
            <person name="Grynberg M."/>
            <person name="Mandel M.A."/>
            <person name="Kellner E.M."/>
            <person name="Barker B.M."/>
            <person name="Galgiani J.N."/>
            <person name="Orbach M.J."/>
            <person name="Kirkland T.N."/>
            <person name="Cole G.T."/>
            <person name="Henn M.R."/>
            <person name="Birren B.W."/>
            <person name="Taylor J.W."/>
        </authorList>
    </citation>
    <scope>NUCLEOTIDE SEQUENCE [LARGE SCALE GENOMIC DNA]</scope>
    <source>
        <strain evidence="12">UAMH 1704</strain>
    </source>
</reference>
<evidence type="ECO:0000313" key="12">
    <source>
        <dbReference type="Proteomes" id="UP000002058"/>
    </source>
</evidence>
<feature type="region of interest" description="Disordered" evidence="8">
    <location>
        <begin position="1"/>
        <end position="49"/>
    </location>
</feature>
<keyword evidence="3" id="KW-0235">DNA replication</keyword>
<proteinExistence type="inferred from homology"/>
<feature type="compositionally biased region" description="Basic and acidic residues" evidence="8">
    <location>
        <begin position="389"/>
        <end position="407"/>
    </location>
</feature>
<evidence type="ECO:0000256" key="7">
    <source>
        <dbReference type="ARBA" id="ARBA00023242"/>
    </source>
</evidence>